<keyword evidence="6" id="KW-0862">Zinc</keyword>
<evidence type="ECO:0000256" key="10">
    <source>
        <dbReference type="SAM" id="MobiDB-lite"/>
    </source>
</evidence>
<dbReference type="GO" id="GO:1990342">
    <property type="term" value="C:heterochromatin island"/>
    <property type="evidence" value="ECO:0007669"/>
    <property type="project" value="EnsemblFungi"/>
</dbReference>
<dbReference type="InterPro" id="IPR016197">
    <property type="entry name" value="Chromo-like_dom_sf"/>
</dbReference>
<dbReference type="SUPFAM" id="SSF52540">
    <property type="entry name" value="P-loop containing nucleoside triphosphate hydrolases"/>
    <property type="match status" value="2"/>
</dbReference>
<dbReference type="GO" id="GO:0031491">
    <property type="term" value="F:nucleosome binding"/>
    <property type="evidence" value="ECO:0007669"/>
    <property type="project" value="EnsemblFungi"/>
</dbReference>
<dbReference type="InterPro" id="IPR019787">
    <property type="entry name" value="Znf_PHD-finger"/>
</dbReference>
<feature type="region of interest" description="Disordered" evidence="10">
    <location>
        <begin position="93"/>
        <end position="140"/>
    </location>
</feature>
<dbReference type="PANTHER" id="PTHR45623:SF17">
    <property type="entry name" value="CHROMODOMAIN-HELICASE-DNA-BINDING PROTEIN 3-RELATED"/>
    <property type="match status" value="1"/>
</dbReference>
<evidence type="ECO:0000256" key="4">
    <source>
        <dbReference type="ARBA" id="ARBA00022771"/>
    </source>
</evidence>
<dbReference type="GO" id="GO:0005524">
    <property type="term" value="F:ATP binding"/>
    <property type="evidence" value="ECO:0007669"/>
    <property type="project" value="UniProtKB-KW"/>
</dbReference>
<dbReference type="InterPro" id="IPR014001">
    <property type="entry name" value="Helicase_ATP-bd"/>
</dbReference>
<dbReference type="InterPro" id="IPR013083">
    <property type="entry name" value="Znf_RING/FYVE/PHD"/>
</dbReference>
<dbReference type="PROSITE" id="PS50016">
    <property type="entry name" value="ZF_PHD_2"/>
    <property type="match status" value="1"/>
</dbReference>
<dbReference type="GO" id="GO:0000183">
    <property type="term" value="P:rDNA heterochromatin formation"/>
    <property type="evidence" value="ECO:0007669"/>
    <property type="project" value="EnsemblFungi"/>
</dbReference>
<dbReference type="VEuPathDB" id="FungiDB:SOCG_03531"/>
<evidence type="ECO:0000259" key="13">
    <source>
        <dbReference type="PROSITE" id="PS51194"/>
    </source>
</evidence>
<evidence type="ECO:0000256" key="6">
    <source>
        <dbReference type="ARBA" id="ARBA00022833"/>
    </source>
</evidence>
<dbReference type="GO" id="GO:0033553">
    <property type="term" value="C:rDNA heterochromatin"/>
    <property type="evidence" value="ECO:0007669"/>
    <property type="project" value="EnsemblFungi"/>
</dbReference>
<dbReference type="Pfam" id="PF00176">
    <property type="entry name" value="SNF2-rel_dom"/>
    <property type="match status" value="1"/>
</dbReference>
<dbReference type="SMART" id="SM00490">
    <property type="entry name" value="HELICc"/>
    <property type="match status" value="1"/>
</dbReference>
<dbReference type="InterPro" id="IPR049730">
    <property type="entry name" value="SNF2/RAD54-like_C"/>
</dbReference>
<evidence type="ECO:0000259" key="12">
    <source>
        <dbReference type="PROSITE" id="PS51192"/>
    </source>
</evidence>
<dbReference type="InterPro" id="IPR001965">
    <property type="entry name" value="Znf_PHD"/>
</dbReference>
<evidence type="ECO:0000256" key="7">
    <source>
        <dbReference type="ARBA" id="ARBA00022840"/>
    </source>
</evidence>
<dbReference type="GO" id="GO:0031508">
    <property type="term" value="P:pericentric heterochromatin formation"/>
    <property type="evidence" value="ECO:0007669"/>
    <property type="project" value="EnsemblFungi"/>
</dbReference>
<feature type="domain" description="PHD-type" evidence="11">
    <location>
        <begin position="219"/>
        <end position="278"/>
    </location>
</feature>
<dbReference type="OMA" id="HQDMQAI"/>
<dbReference type="OrthoDB" id="5857104at2759"/>
<name>S9PZ04_SCHOY</name>
<evidence type="ECO:0000313" key="15">
    <source>
        <dbReference type="Proteomes" id="UP000016088"/>
    </source>
</evidence>
<evidence type="ECO:0000256" key="2">
    <source>
        <dbReference type="ARBA" id="ARBA00022723"/>
    </source>
</evidence>
<keyword evidence="3" id="KW-0547">Nucleotide-binding</keyword>
<evidence type="ECO:0000256" key="5">
    <source>
        <dbReference type="ARBA" id="ARBA00022801"/>
    </source>
</evidence>
<evidence type="ECO:0000313" key="14">
    <source>
        <dbReference type="EMBL" id="EPX74321.1"/>
    </source>
</evidence>
<reference evidence="14 15" key="1">
    <citation type="journal article" date="2011" name="Science">
        <title>Comparative functional genomics of the fission yeasts.</title>
        <authorList>
            <person name="Rhind N."/>
            <person name="Chen Z."/>
            <person name="Yassour M."/>
            <person name="Thompson D.A."/>
            <person name="Haas B.J."/>
            <person name="Habib N."/>
            <person name="Wapinski I."/>
            <person name="Roy S."/>
            <person name="Lin M.F."/>
            <person name="Heiman D.I."/>
            <person name="Young S.K."/>
            <person name="Furuya K."/>
            <person name="Guo Y."/>
            <person name="Pidoux A."/>
            <person name="Chen H.M."/>
            <person name="Robbertse B."/>
            <person name="Goldberg J.M."/>
            <person name="Aoki K."/>
            <person name="Bayne E.H."/>
            <person name="Berlin A.M."/>
            <person name="Desjardins C.A."/>
            <person name="Dobbs E."/>
            <person name="Dukaj L."/>
            <person name="Fan L."/>
            <person name="FitzGerald M.G."/>
            <person name="French C."/>
            <person name="Gujja S."/>
            <person name="Hansen K."/>
            <person name="Keifenheim D."/>
            <person name="Levin J.Z."/>
            <person name="Mosher R.A."/>
            <person name="Mueller C.A."/>
            <person name="Pfiffner J."/>
            <person name="Priest M."/>
            <person name="Russ C."/>
            <person name="Smialowska A."/>
            <person name="Swoboda P."/>
            <person name="Sykes S.M."/>
            <person name="Vaughn M."/>
            <person name="Vengrova S."/>
            <person name="Yoder R."/>
            <person name="Zeng Q."/>
            <person name="Allshire R."/>
            <person name="Baulcombe D."/>
            <person name="Birren B.W."/>
            <person name="Brown W."/>
            <person name="Ekwall K."/>
            <person name="Kellis M."/>
            <person name="Leatherwood J."/>
            <person name="Levin H."/>
            <person name="Margalit H."/>
            <person name="Martienssen R."/>
            <person name="Nieduszynski C.A."/>
            <person name="Spatafora J.W."/>
            <person name="Friedman N."/>
            <person name="Dalgaard J.Z."/>
            <person name="Baumann P."/>
            <person name="Niki H."/>
            <person name="Regev A."/>
            <person name="Nusbaum C."/>
        </authorList>
    </citation>
    <scope>NUCLEOTIDE SEQUENCE [LARGE SCALE GENOMIC DNA]</scope>
    <source>
        <strain evidence="15">yFS286</strain>
    </source>
</reference>
<dbReference type="CDD" id="cd17919">
    <property type="entry name" value="DEXHc_Snf"/>
    <property type="match status" value="1"/>
</dbReference>
<feature type="domain" description="Helicase C-terminal" evidence="13">
    <location>
        <begin position="877"/>
        <end position="1033"/>
    </location>
</feature>
<dbReference type="GO" id="GO:0070824">
    <property type="term" value="C:SHREC complex"/>
    <property type="evidence" value="ECO:0007669"/>
    <property type="project" value="EnsemblFungi"/>
</dbReference>
<dbReference type="GO" id="GO:0031509">
    <property type="term" value="P:subtelomeric heterochromatin formation"/>
    <property type="evidence" value="ECO:0007669"/>
    <property type="project" value="EnsemblFungi"/>
</dbReference>
<dbReference type="SMART" id="SM00487">
    <property type="entry name" value="DEXDc"/>
    <property type="match status" value="1"/>
</dbReference>
<dbReference type="GO" id="GO:0005721">
    <property type="term" value="C:pericentric heterochromatin"/>
    <property type="evidence" value="ECO:0007669"/>
    <property type="project" value="EnsemblFungi"/>
</dbReference>
<dbReference type="PROSITE" id="PS51192">
    <property type="entry name" value="HELICASE_ATP_BIND_1"/>
    <property type="match status" value="1"/>
</dbReference>
<dbReference type="GO" id="GO:0034728">
    <property type="term" value="P:nucleosome organization"/>
    <property type="evidence" value="ECO:0007669"/>
    <property type="project" value="EnsemblFungi"/>
</dbReference>
<keyword evidence="2" id="KW-0479">Metal-binding</keyword>
<dbReference type="GO" id="GO:0042393">
    <property type="term" value="F:histone binding"/>
    <property type="evidence" value="ECO:0007669"/>
    <property type="project" value="TreeGrafter"/>
</dbReference>
<dbReference type="Gene3D" id="3.40.50.10810">
    <property type="entry name" value="Tandem AAA-ATPase domain"/>
    <property type="match status" value="1"/>
</dbReference>
<dbReference type="EMBL" id="KE503206">
    <property type="protein sequence ID" value="EPX74321.1"/>
    <property type="molecule type" value="Genomic_DNA"/>
</dbReference>
<dbReference type="Pfam" id="PF23615">
    <property type="entry name" value="Chromo_MIT1"/>
    <property type="match status" value="1"/>
</dbReference>
<evidence type="ECO:0000256" key="9">
    <source>
        <dbReference type="PROSITE-ProRule" id="PRU00146"/>
    </source>
</evidence>
<dbReference type="SUPFAM" id="SSF57903">
    <property type="entry name" value="FYVE/PHD zinc finger"/>
    <property type="match status" value="1"/>
</dbReference>
<dbReference type="Proteomes" id="UP000016088">
    <property type="component" value="Unassembled WGS sequence"/>
</dbReference>
<dbReference type="Gene3D" id="3.40.50.300">
    <property type="entry name" value="P-loop containing nucleotide triphosphate hydrolases"/>
    <property type="match status" value="1"/>
</dbReference>
<feature type="compositionally biased region" description="Polar residues" evidence="10">
    <location>
        <begin position="102"/>
        <end position="123"/>
    </location>
</feature>
<evidence type="ECO:0000256" key="1">
    <source>
        <dbReference type="ARBA" id="ARBA00004123"/>
    </source>
</evidence>
<dbReference type="GO" id="GO:0016887">
    <property type="term" value="F:ATP hydrolysis activity"/>
    <property type="evidence" value="ECO:0007669"/>
    <property type="project" value="EnsemblFungi"/>
</dbReference>
<dbReference type="GO" id="GO:0140750">
    <property type="term" value="F:nucleosome array spacer activity"/>
    <property type="evidence" value="ECO:0007669"/>
    <property type="project" value="EnsemblFungi"/>
</dbReference>
<keyword evidence="4 9" id="KW-0863">Zinc-finger</keyword>
<sequence>MDVKIKQSMPKDVGFAKEVRIPRKPLEFLLPFYNPDETTVVKVLKEHGNHLYVAFLAGLKTTLHRKDISLYKNGKICYQKYLKRKRRIVDDDSDYDVNSYNGMKQDSSPTKQEPTNPVRNPSRTFRRSSSKGQSSQGKDLFASSLPNAETVFRNNEHDRKRIHQSNKKNKLELFEKISSNEDSDTLFQIPNNLDDAALSQSPVKPIPLILNAFAKFTHTSLCVKCHHHESKGDDRKFIYCRTCTNTFHVECSGISTLTKMRQAEISVEGYSCSSCSKSSVHVLLNNCILSGYGLNDSLDIPSSFSSTNDNLRLVSYTKDVRFRCWRCRRVFYFFYYDQNPDTFASSIQKLLRRRLCEECVSYPEDVDEILAWRLLLPISLLKGKPVKNPLSLDRPGIWSREYYVRPKNHSYLHCFWCSASWLASVSNTKKRNFDSRETDPHNGSLEIIPSSHITIDKVWNVRYRNSRKFGSKEKQLQALTNVEKAYVSWRGLPYLMSSWESITDIHGLNQWKAWKEGYTEYVRICWIEKYPKSSLIENTDFNQLELIEQPSYISGGKLMPYQIQGVNWLYFQWIQRQHCILADEMGLGKTVQVISFISVLYHRHHCFPFLIVVPHATVANWEREFHKWDPSLLVATLVGSERNREVVREHRIYQNGNFDSIRTHVLIISTSSVDSEISLLKKFRWQCMIIDEGQRLKSDQSSLFNDLISIEATFKALLTGTPLQNNIRELFNLLQFLTPDKIDASELEREYEHIDEEKVIELHQMLKPFFLRRVKEEVLERLPPKVEVIVPLTMTPLQKKLYKLIVSKNVDLIQSIVSKSRAKSNSNSSRASLSNILMQLRKTLAHPYLYSPDVEEKDVSEELSIRSLEEASAKMLLLRLLIPKLIMRGHRILLFSQFVQQLDILEDWMDHKDISYSRFDGTTTEHDRQKEIDSFNSPNSKKSCFLLTTRAGGVGINLASADTVIILDPDFNPHQDMQAIARAHRYGQDKKVLVFSLIIRNSAEEKILQAAQKKMLLDQIVVQSMGENNDNVMDLHDVLQHGVRALFEDNDDIQAIRYDEQSVEELITDAEQRDVSPNRRSDSNNNRTFGFTRVWVNNQEKSAALENDSLNKSEGPIQDDDIWLDILRQREQVASNSSFSNDDGRKLRQRKTIVYEEGEFLISSDEEYNADNVSSDGSSYDIMMNTPEQAEKQINNKERYVPLPVTETNQGELFEERFPYEWSRMRALLAEYPSQEIHDLDACTRLKAASNPMIFNDLNQRAIWKPQYVRSFQKDDSLFAHKNLLVANRIPKFVFDNFLATFFDDKSIACKCCGIEHVPGRCPLNKVPLEICFLCGTPHFSGKDTCPLLRDTTTVKILRNLLANSREPLPTKLLALERLNGYLYKNGGSSS</sequence>
<dbReference type="RefSeq" id="XP_013017473.1">
    <property type="nucleotide sequence ID" value="XM_013162019.1"/>
</dbReference>
<dbReference type="Gene3D" id="3.30.40.10">
    <property type="entry name" value="Zinc/RING finger domain, C3HC4 (zinc finger)"/>
    <property type="match status" value="1"/>
</dbReference>
<dbReference type="InterPro" id="IPR041299">
    <property type="entry name" value="Znf-CCCH_7"/>
</dbReference>
<comment type="subcellular location">
    <subcellularLocation>
        <location evidence="1">Nucleus</location>
    </subcellularLocation>
</comment>
<dbReference type="PANTHER" id="PTHR45623">
    <property type="entry name" value="CHROMODOMAIN-HELICASE-DNA-BINDING PROTEIN 3-RELATED-RELATED"/>
    <property type="match status" value="1"/>
</dbReference>
<dbReference type="HOGENOM" id="CLU_005007_0_0_1"/>
<dbReference type="Pfam" id="PF18586">
    <property type="entry name" value="zf-CCCH_7"/>
    <property type="match status" value="1"/>
</dbReference>
<dbReference type="eggNOG" id="KOG0383">
    <property type="taxonomic scope" value="Eukaryota"/>
</dbReference>
<dbReference type="InterPro" id="IPR011011">
    <property type="entry name" value="Znf_FYVE_PHD"/>
</dbReference>
<dbReference type="InterPro" id="IPR040934">
    <property type="entry name" value="Znf-CCCH_6"/>
</dbReference>
<dbReference type="Pfam" id="PF18585">
    <property type="entry name" value="zf-CCCH_6"/>
    <property type="match status" value="1"/>
</dbReference>
<feature type="domain" description="Helicase ATP-binding" evidence="12">
    <location>
        <begin position="570"/>
        <end position="740"/>
    </location>
</feature>
<dbReference type="CDD" id="cd15489">
    <property type="entry name" value="PHD_SF"/>
    <property type="match status" value="1"/>
</dbReference>
<keyword evidence="8" id="KW-0539">Nucleus</keyword>
<proteinExistence type="predicted"/>
<dbReference type="CDD" id="cd18793">
    <property type="entry name" value="SF2_C_SNF"/>
    <property type="match status" value="1"/>
</dbReference>
<dbReference type="GO" id="GO:0030466">
    <property type="term" value="P:silent mating-type cassette heterochromatin formation"/>
    <property type="evidence" value="ECO:0007669"/>
    <property type="project" value="EnsemblFungi"/>
</dbReference>
<dbReference type="InterPro" id="IPR027417">
    <property type="entry name" value="P-loop_NTPase"/>
</dbReference>
<dbReference type="GO" id="GO:0140720">
    <property type="term" value="C:subtelomeric heterochromatin"/>
    <property type="evidence" value="ECO:0007669"/>
    <property type="project" value="EnsemblFungi"/>
</dbReference>
<evidence type="ECO:0000259" key="11">
    <source>
        <dbReference type="PROSITE" id="PS50016"/>
    </source>
</evidence>
<dbReference type="GO" id="GO:0008270">
    <property type="term" value="F:zinc ion binding"/>
    <property type="evidence" value="ECO:0007669"/>
    <property type="project" value="UniProtKB-KW"/>
</dbReference>
<keyword evidence="15" id="KW-1185">Reference proteome</keyword>
<dbReference type="Pfam" id="PF00271">
    <property type="entry name" value="Helicase_C"/>
    <property type="match status" value="1"/>
</dbReference>
<dbReference type="InterPro" id="IPR000330">
    <property type="entry name" value="SNF2_N"/>
</dbReference>
<dbReference type="GO" id="GO:0031934">
    <property type="term" value="C:mating-type region heterochromatin"/>
    <property type="evidence" value="ECO:0007669"/>
    <property type="project" value="EnsemblFungi"/>
</dbReference>
<organism evidence="14 15">
    <name type="scientific">Schizosaccharomyces octosporus (strain yFS286)</name>
    <name type="common">Fission yeast</name>
    <name type="synonym">Octosporomyces octosporus</name>
    <dbReference type="NCBI Taxonomy" id="483514"/>
    <lineage>
        <taxon>Eukaryota</taxon>
        <taxon>Fungi</taxon>
        <taxon>Dikarya</taxon>
        <taxon>Ascomycota</taxon>
        <taxon>Taphrinomycotina</taxon>
        <taxon>Schizosaccharomycetes</taxon>
        <taxon>Schizosaccharomycetales</taxon>
        <taxon>Schizosaccharomycetaceae</taxon>
        <taxon>Schizosaccharomyces</taxon>
    </lineage>
</organism>
<accession>S9PZ04</accession>
<dbReference type="SMART" id="SM00249">
    <property type="entry name" value="PHD"/>
    <property type="match status" value="1"/>
</dbReference>
<dbReference type="InterPro" id="IPR001650">
    <property type="entry name" value="Helicase_C-like"/>
</dbReference>
<dbReference type="InterPro" id="IPR019786">
    <property type="entry name" value="Zinc_finger_PHD-type_CS"/>
</dbReference>
<keyword evidence="5" id="KW-0378">Hydrolase</keyword>
<dbReference type="GO" id="GO:0003677">
    <property type="term" value="F:DNA binding"/>
    <property type="evidence" value="ECO:0007669"/>
    <property type="project" value="TreeGrafter"/>
</dbReference>
<evidence type="ECO:0000256" key="8">
    <source>
        <dbReference type="ARBA" id="ARBA00023242"/>
    </source>
</evidence>
<keyword evidence="7" id="KW-0067">ATP-binding</keyword>
<dbReference type="InterPro" id="IPR038718">
    <property type="entry name" value="SNF2-like_sf"/>
</dbReference>
<dbReference type="GeneID" id="25032503"/>
<protein>
    <submittedName>
        <fullName evidence="14">SHREC complex subunit Mit1</fullName>
    </submittedName>
</protein>
<gene>
    <name evidence="14" type="ORF">SOCG_03531</name>
</gene>
<dbReference type="PROSITE" id="PS51194">
    <property type="entry name" value="HELICASE_CTER"/>
    <property type="match status" value="1"/>
</dbReference>
<evidence type="ECO:0000256" key="3">
    <source>
        <dbReference type="ARBA" id="ARBA00022741"/>
    </source>
</evidence>
<dbReference type="InterPro" id="IPR056616">
    <property type="entry name" value="Chromo_MIT1"/>
</dbReference>
<dbReference type="SUPFAM" id="SSF54160">
    <property type="entry name" value="Chromo domain-like"/>
    <property type="match status" value="1"/>
</dbReference>
<dbReference type="PROSITE" id="PS01359">
    <property type="entry name" value="ZF_PHD_1"/>
    <property type="match status" value="1"/>
</dbReference>